<dbReference type="PANTHER" id="PTHR15710">
    <property type="entry name" value="E3 UBIQUITIN-PROTEIN LIGASE PRAJA"/>
    <property type="match status" value="1"/>
</dbReference>
<dbReference type="SMART" id="SM00184">
    <property type="entry name" value="RING"/>
    <property type="match status" value="1"/>
</dbReference>
<dbReference type="PROSITE" id="PS50089">
    <property type="entry name" value="ZF_RING_2"/>
    <property type="match status" value="1"/>
</dbReference>
<organism evidence="11 12">
    <name type="scientific">Zingiber officinale</name>
    <name type="common">Ginger</name>
    <name type="synonym">Amomum zingiber</name>
    <dbReference type="NCBI Taxonomy" id="94328"/>
    <lineage>
        <taxon>Eukaryota</taxon>
        <taxon>Viridiplantae</taxon>
        <taxon>Streptophyta</taxon>
        <taxon>Embryophyta</taxon>
        <taxon>Tracheophyta</taxon>
        <taxon>Spermatophyta</taxon>
        <taxon>Magnoliopsida</taxon>
        <taxon>Liliopsida</taxon>
        <taxon>Zingiberales</taxon>
        <taxon>Zingiberaceae</taxon>
        <taxon>Zingiber</taxon>
    </lineage>
</organism>
<evidence type="ECO:0000256" key="1">
    <source>
        <dbReference type="ARBA" id="ARBA00000900"/>
    </source>
</evidence>
<feature type="compositionally biased region" description="Polar residues" evidence="9">
    <location>
        <begin position="320"/>
        <end position="343"/>
    </location>
</feature>
<evidence type="ECO:0000256" key="5">
    <source>
        <dbReference type="ARBA" id="ARBA00022771"/>
    </source>
</evidence>
<comment type="catalytic activity">
    <reaction evidence="1">
        <text>S-ubiquitinyl-[E2 ubiquitin-conjugating enzyme]-L-cysteine + [acceptor protein]-L-lysine = [E2 ubiquitin-conjugating enzyme]-L-cysteine + N(6)-ubiquitinyl-[acceptor protein]-L-lysine.</text>
        <dbReference type="EC" id="2.3.2.27"/>
    </reaction>
</comment>
<gene>
    <name evidence="11" type="ORF">ZIOFF_072094</name>
</gene>
<accession>A0A8J5ER04</accession>
<evidence type="ECO:0000256" key="2">
    <source>
        <dbReference type="ARBA" id="ARBA00012483"/>
    </source>
</evidence>
<proteinExistence type="predicted"/>
<keyword evidence="5 8" id="KW-0863">Zinc-finger</keyword>
<sequence length="343" mass="36090">MSSAAASPPNPTAVASAAPLCSSAFTDTTLPSIIYWCHQCDMSVTLLPSHSPLICPDCFCSDSLEEMEIGPAHLLSSSSPSSSSSPAPPPQSLPLVLLTDSDDEETGSASDSDDHHRPLRSRAARFRRLIAQLADGGGDDPLPPSDPTRCSPASVASIDALPTVCISEADAASFPSCAVCKDEFALLSAARRLPCYHIYHSDCIVPWLSLHNSCPVCRSPIPAPDEYSVAASGPVLPSSVSVVGEGVDHSLSLALSTADEEAMVLTAALWQVRSQHRLSFPVRSLTSEARDAALFQMEHLDETLADSRETLAPECPVERQGSTMGSSADGGDNTTTPEISDNF</sequence>
<dbReference type="GO" id="GO:0016567">
    <property type="term" value="P:protein ubiquitination"/>
    <property type="evidence" value="ECO:0007669"/>
    <property type="project" value="TreeGrafter"/>
</dbReference>
<comment type="caution">
    <text evidence="11">The sequence shown here is derived from an EMBL/GenBank/DDBJ whole genome shotgun (WGS) entry which is preliminary data.</text>
</comment>
<dbReference type="Pfam" id="PF14369">
    <property type="entry name" value="Zn_ribbon_19"/>
    <property type="match status" value="1"/>
</dbReference>
<feature type="compositionally biased region" description="Low complexity" evidence="9">
    <location>
        <begin position="74"/>
        <end position="85"/>
    </location>
</feature>
<evidence type="ECO:0000256" key="8">
    <source>
        <dbReference type="PROSITE-ProRule" id="PRU00175"/>
    </source>
</evidence>
<feature type="domain" description="RING-type" evidence="10">
    <location>
        <begin position="177"/>
        <end position="218"/>
    </location>
</feature>
<evidence type="ECO:0000256" key="3">
    <source>
        <dbReference type="ARBA" id="ARBA00022679"/>
    </source>
</evidence>
<dbReference type="Proteomes" id="UP000734854">
    <property type="component" value="Unassembled WGS sequence"/>
</dbReference>
<evidence type="ECO:0000259" key="10">
    <source>
        <dbReference type="PROSITE" id="PS50089"/>
    </source>
</evidence>
<feature type="region of interest" description="Disordered" evidence="9">
    <location>
        <begin position="307"/>
        <end position="343"/>
    </location>
</feature>
<dbReference type="GO" id="GO:0005737">
    <property type="term" value="C:cytoplasm"/>
    <property type="evidence" value="ECO:0007669"/>
    <property type="project" value="TreeGrafter"/>
</dbReference>
<dbReference type="Pfam" id="PF13639">
    <property type="entry name" value="zf-RING_2"/>
    <property type="match status" value="1"/>
</dbReference>
<evidence type="ECO:0000313" key="11">
    <source>
        <dbReference type="EMBL" id="KAG6471003.1"/>
    </source>
</evidence>
<dbReference type="EMBL" id="JACMSC010000021">
    <property type="protein sequence ID" value="KAG6471003.1"/>
    <property type="molecule type" value="Genomic_DNA"/>
</dbReference>
<dbReference type="EC" id="2.3.2.27" evidence="2"/>
<dbReference type="GO" id="GO:0061630">
    <property type="term" value="F:ubiquitin protein ligase activity"/>
    <property type="evidence" value="ECO:0007669"/>
    <property type="project" value="UniProtKB-EC"/>
</dbReference>
<reference evidence="11 12" key="1">
    <citation type="submission" date="2020-08" db="EMBL/GenBank/DDBJ databases">
        <title>Plant Genome Project.</title>
        <authorList>
            <person name="Zhang R.-G."/>
        </authorList>
    </citation>
    <scope>NUCLEOTIDE SEQUENCE [LARGE SCALE GENOMIC DNA]</scope>
    <source>
        <tissue evidence="11">Rhizome</tissue>
    </source>
</reference>
<dbReference type="InterPro" id="IPR001841">
    <property type="entry name" value="Znf_RING"/>
</dbReference>
<evidence type="ECO:0000256" key="6">
    <source>
        <dbReference type="ARBA" id="ARBA00022786"/>
    </source>
</evidence>
<feature type="region of interest" description="Disordered" evidence="9">
    <location>
        <begin position="73"/>
        <end position="96"/>
    </location>
</feature>
<keyword evidence="6" id="KW-0833">Ubl conjugation pathway</keyword>
<dbReference type="InterPro" id="IPR039525">
    <property type="entry name" value="RNF126-like_zinc-ribbon"/>
</dbReference>
<protein>
    <recommendedName>
        <fullName evidence="2">RING-type E3 ubiquitin transferase</fullName>
        <ecNumber evidence="2">2.3.2.27</ecNumber>
    </recommendedName>
</protein>
<dbReference type="OrthoDB" id="8062037at2759"/>
<dbReference type="PANTHER" id="PTHR15710:SF230">
    <property type="entry name" value="OS08G0464400 PROTEIN"/>
    <property type="match status" value="1"/>
</dbReference>
<evidence type="ECO:0000256" key="4">
    <source>
        <dbReference type="ARBA" id="ARBA00022723"/>
    </source>
</evidence>
<evidence type="ECO:0000256" key="9">
    <source>
        <dbReference type="SAM" id="MobiDB-lite"/>
    </source>
</evidence>
<keyword evidence="4" id="KW-0479">Metal-binding</keyword>
<dbReference type="AlphaFoldDB" id="A0A8J5ER04"/>
<keyword evidence="3" id="KW-0808">Transferase</keyword>
<name>A0A8J5ER04_ZINOF</name>
<keyword evidence="7" id="KW-0862">Zinc</keyword>
<evidence type="ECO:0000313" key="12">
    <source>
        <dbReference type="Proteomes" id="UP000734854"/>
    </source>
</evidence>
<dbReference type="GO" id="GO:0008270">
    <property type="term" value="F:zinc ion binding"/>
    <property type="evidence" value="ECO:0007669"/>
    <property type="project" value="UniProtKB-KW"/>
</dbReference>
<evidence type="ECO:0000256" key="7">
    <source>
        <dbReference type="ARBA" id="ARBA00022833"/>
    </source>
</evidence>
<keyword evidence="12" id="KW-1185">Reference proteome</keyword>